<comment type="catalytic activity">
    <reaction evidence="7">
        <text>a peptidoglycan chain = a peptidoglycan chain with N-acetyl-1,6-anhydromuramyl-[peptide] at the reducing end + a peptidoglycan chain with N-acetylglucosamine at the non-reducing end.</text>
        <dbReference type="EC" id="4.2.2.29"/>
    </reaction>
</comment>
<dbReference type="GO" id="GO:0009252">
    <property type="term" value="P:peptidoglycan biosynthetic process"/>
    <property type="evidence" value="ECO:0007669"/>
    <property type="project" value="UniProtKB-UniRule"/>
</dbReference>
<dbReference type="PANTHER" id="PTHR30518">
    <property type="entry name" value="ENDOLYTIC MUREIN TRANSGLYCOSYLASE"/>
    <property type="match status" value="1"/>
</dbReference>
<dbReference type="Proteomes" id="UP000885744">
    <property type="component" value="Unassembled WGS sequence"/>
</dbReference>
<dbReference type="PANTHER" id="PTHR30518:SF2">
    <property type="entry name" value="ENDOLYTIC MUREIN TRANSGLYCOSYLASE"/>
    <property type="match status" value="1"/>
</dbReference>
<accession>A0A7C1SQI1</accession>
<dbReference type="NCBIfam" id="TIGR00247">
    <property type="entry name" value="endolytic transglycosylase MltG"/>
    <property type="match status" value="1"/>
</dbReference>
<evidence type="ECO:0000256" key="3">
    <source>
        <dbReference type="ARBA" id="ARBA00022989"/>
    </source>
</evidence>
<sequence length="334" mass="37391">MLKTKFVFLFLLAILLGAGAVAALFVYDINSPISREGKKEVVVSPGASVAEIAGELESEGLIRSATTFSWYVRLKGLSSKLQAGRYEVPPNLSLIQIVELLGHGTFDVRLTFLEGWRKEQYLEYALEKLAVNDESFSAEFTSLAKDLEGYLFPDTYVVPVGISASELVEMLRSTFDSKYETEVLPSALDSDLTKDQIVIIASLLERETLGGEEEMKTIAGILIKRWKSGWRLDVDATVQYIVGRHWNAEEDQWEWWKDKLTSADLATDSPYNTYKNKGLPPGPISNPGLSTLLAAAKYKKNTLYWFYLHGTDGEVHYAETLAKHSANRAKYLLK</sequence>
<keyword evidence="4 7" id="KW-0472">Membrane</keyword>
<organism evidence="8">
    <name type="scientific">candidate division WWE3 bacterium</name>
    <dbReference type="NCBI Taxonomy" id="2053526"/>
    <lineage>
        <taxon>Bacteria</taxon>
        <taxon>Katanobacteria</taxon>
    </lineage>
</organism>
<keyword evidence="1 7" id="KW-1003">Cell membrane</keyword>
<dbReference type="GO" id="GO:0008932">
    <property type="term" value="F:lytic endotransglycosylase activity"/>
    <property type="evidence" value="ECO:0007669"/>
    <property type="project" value="UniProtKB-UniRule"/>
</dbReference>
<dbReference type="Pfam" id="PF02618">
    <property type="entry name" value="YceG"/>
    <property type="match status" value="1"/>
</dbReference>
<evidence type="ECO:0000313" key="8">
    <source>
        <dbReference type="EMBL" id="HEB14055.1"/>
    </source>
</evidence>
<dbReference type="EC" id="4.2.2.29" evidence="7"/>
<evidence type="ECO:0000256" key="2">
    <source>
        <dbReference type="ARBA" id="ARBA00022692"/>
    </source>
</evidence>
<evidence type="ECO:0000256" key="4">
    <source>
        <dbReference type="ARBA" id="ARBA00023136"/>
    </source>
</evidence>
<evidence type="ECO:0000256" key="5">
    <source>
        <dbReference type="ARBA" id="ARBA00023239"/>
    </source>
</evidence>
<proteinExistence type="inferred from homology"/>
<dbReference type="EMBL" id="DRHH01000061">
    <property type="protein sequence ID" value="HEB14055.1"/>
    <property type="molecule type" value="Genomic_DNA"/>
</dbReference>
<evidence type="ECO:0000256" key="7">
    <source>
        <dbReference type="HAMAP-Rule" id="MF_02065"/>
    </source>
</evidence>
<comment type="function">
    <text evidence="7">Functions as a peptidoglycan terminase that cleaves nascent peptidoglycan strands endolytically to terminate their elongation.</text>
</comment>
<evidence type="ECO:0000256" key="1">
    <source>
        <dbReference type="ARBA" id="ARBA00022475"/>
    </source>
</evidence>
<dbReference type="AlphaFoldDB" id="A0A7C1SQI1"/>
<comment type="caution">
    <text evidence="8">The sequence shown here is derived from an EMBL/GenBank/DDBJ whole genome shotgun (WGS) entry which is preliminary data.</text>
</comment>
<protein>
    <recommendedName>
        <fullName evidence="7">Endolytic murein transglycosylase</fullName>
        <ecNumber evidence="7">4.2.2.29</ecNumber>
    </recommendedName>
    <alternativeName>
        <fullName evidence="7">Peptidoglycan lytic transglycosylase</fullName>
    </alternativeName>
    <alternativeName>
        <fullName evidence="7">Peptidoglycan polymerization terminase</fullName>
    </alternativeName>
</protein>
<dbReference type="GO" id="GO:0005886">
    <property type="term" value="C:plasma membrane"/>
    <property type="evidence" value="ECO:0007669"/>
    <property type="project" value="UniProtKB-UniRule"/>
</dbReference>
<keyword evidence="5 7" id="KW-0456">Lyase</keyword>
<keyword evidence="3 7" id="KW-1133">Transmembrane helix</keyword>
<reference evidence="8" key="1">
    <citation type="journal article" date="2020" name="mSystems">
        <title>Genome- and Community-Level Interaction Insights into Carbon Utilization and Element Cycling Functions of Hydrothermarchaeota in Hydrothermal Sediment.</title>
        <authorList>
            <person name="Zhou Z."/>
            <person name="Liu Y."/>
            <person name="Xu W."/>
            <person name="Pan J."/>
            <person name="Luo Z.H."/>
            <person name="Li M."/>
        </authorList>
    </citation>
    <scope>NUCLEOTIDE SEQUENCE [LARGE SCALE GENOMIC DNA]</scope>
    <source>
        <strain evidence="8">HyVt-365</strain>
    </source>
</reference>
<comment type="similarity">
    <text evidence="7">Belongs to the transglycosylase MltG family.</text>
</comment>
<dbReference type="GO" id="GO:0071555">
    <property type="term" value="P:cell wall organization"/>
    <property type="evidence" value="ECO:0007669"/>
    <property type="project" value="UniProtKB-KW"/>
</dbReference>
<evidence type="ECO:0000256" key="6">
    <source>
        <dbReference type="ARBA" id="ARBA00023316"/>
    </source>
</evidence>
<dbReference type="HAMAP" id="MF_02065">
    <property type="entry name" value="MltG"/>
    <property type="match status" value="1"/>
</dbReference>
<gene>
    <name evidence="7 8" type="primary">mltG</name>
    <name evidence="8" type="ORF">ENI09_01455</name>
</gene>
<dbReference type="Gene3D" id="3.30.1490.480">
    <property type="entry name" value="Endolytic murein transglycosylase"/>
    <property type="match status" value="1"/>
</dbReference>
<keyword evidence="2 7" id="KW-0812">Transmembrane</keyword>
<feature type="site" description="Important for catalytic activity" evidence="7">
    <location>
        <position position="207"/>
    </location>
</feature>
<keyword evidence="6 7" id="KW-0961">Cell wall biogenesis/degradation</keyword>
<name>A0A7C1SQI1_UNCKA</name>
<dbReference type="InterPro" id="IPR003770">
    <property type="entry name" value="MLTG-like"/>
</dbReference>